<organism evidence="1 2">
    <name type="scientific">Flavobacterium degerlachei</name>
    <dbReference type="NCBI Taxonomy" id="229203"/>
    <lineage>
        <taxon>Bacteria</taxon>
        <taxon>Pseudomonadati</taxon>
        <taxon>Bacteroidota</taxon>
        <taxon>Flavobacteriia</taxon>
        <taxon>Flavobacteriales</taxon>
        <taxon>Flavobacteriaceae</taxon>
        <taxon>Flavobacterium</taxon>
    </lineage>
</organism>
<evidence type="ECO:0008006" key="3">
    <source>
        <dbReference type="Google" id="ProtNLM"/>
    </source>
</evidence>
<evidence type="ECO:0000313" key="2">
    <source>
        <dbReference type="Proteomes" id="UP000198569"/>
    </source>
</evidence>
<dbReference type="InterPro" id="IPR018641">
    <property type="entry name" value="Trfase_1_rSAM/seldom-assoc"/>
</dbReference>
<evidence type="ECO:0000313" key="1">
    <source>
        <dbReference type="EMBL" id="SDX16025.1"/>
    </source>
</evidence>
<dbReference type="STRING" id="229203.SAMN05444338_107172"/>
<sequence>MNLDCKHSSSTAILLFAQSNKVESALKPIAYQKKQNDLLWQKMNQKVLQTIHKTNLPYFISDEKTQVGDSFGDKLSHAITTVFEKGFEKVIVVGNDSPGLTKEHLLNARIGLQQKEWVFGPDCKGGTYLIGVSKSVFNAGEFANISWQTTQVAAQLKALSVEESILLSPLADLNTLNDFKNVLSGFSFHSTFKNSLLSIVSYQHPINRVLKKRYSFDIVGFNFNKGSPVLE</sequence>
<dbReference type="OrthoDB" id="9798250at2"/>
<dbReference type="SUPFAM" id="SSF53448">
    <property type="entry name" value="Nucleotide-diphospho-sugar transferases"/>
    <property type="match status" value="1"/>
</dbReference>
<dbReference type="Gene3D" id="3.90.550.10">
    <property type="entry name" value="Spore Coat Polysaccharide Biosynthesis Protein SpsA, Chain A"/>
    <property type="match status" value="1"/>
</dbReference>
<dbReference type="Pfam" id="PF09837">
    <property type="entry name" value="DUF2064"/>
    <property type="match status" value="1"/>
</dbReference>
<keyword evidence="2" id="KW-1185">Reference proteome</keyword>
<dbReference type="EMBL" id="FNMV01000007">
    <property type="protein sequence ID" value="SDX16025.1"/>
    <property type="molecule type" value="Genomic_DNA"/>
</dbReference>
<dbReference type="AlphaFoldDB" id="A0A1H2ZF89"/>
<gene>
    <name evidence="1" type="ORF">SAMN05444338_107172</name>
</gene>
<dbReference type="Proteomes" id="UP000198569">
    <property type="component" value="Unassembled WGS sequence"/>
</dbReference>
<accession>A0A1H2ZF89</accession>
<proteinExistence type="predicted"/>
<dbReference type="InterPro" id="IPR029044">
    <property type="entry name" value="Nucleotide-diphossugar_trans"/>
</dbReference>
<dbReference type="PANTHER" id="PTHR36529:SF1">
    <property type="entry name" value="GLYCOSYLTRANSFERASE"/>
    <property type="match status" value="1"/>
</dbReference>
<name>A0A1H2ZF89_9FLAO</name>
<dbReference type="RefSeq" id="WP_091432007.1">
    <property type="nucleotide sequence ID" value="NZ_FNMV01000007.1"/>
</dbReference>
<dbReference type="PANTHER" id="PTHR36529">
    <property type="entry name" value="SLL1095 PROTEIN"/>
    <property type="match status" value="1"/>
</dbReference>
<protein>
    <recommendedName>
        <fullName evidence="3">Glycosyltransferase</fullName>
    </recommendedName>
</protein>
<reference evidence="2" key="1">
    <citation type="submission" date="2016-10" db="EMBL/GenBank/DDBJ databases">
        <authorList>
            <person name="Varghese N."/>
            <person name="Submissions S."/>
        </authorList>
    </citation>
    <scope>NUCLEOTIDE SEQUENCE [LARGE SCALE GENOMIC DNA]</scope>
    <source>
        <strain evidence="2">DSM 15718</strain>
    </source>
</reference>